<gene>
    <name evidence="2" type="ORF">C7377_0241</name>
</gene>
<sequence>MKKNKIAIGSIGIIFGYLIFALIIHFVSKPENEVIKLQPIESIKIYFFALVYSMGNLGWLIGILLLLGYIALCYIIAIWIFRQLR</sequence>
<reference evidence="2 3" key="1">
    <citation type="submission" date="2018-05" db="EMBL/GenBank/DDBJ databases">
        <title>Genomic Encyclopedia of Type Strains, Phase IV (KMG-IV): sequencing the most valuable type-strain genomes for metagenomic binning, comparative biology and taxonomic classification.</title>
        <authorList>
            <person name="Goeker M."/>
        </authorList>
    </citation>
    <scope>NUCLEOTIDE SEQUENCE [LARGE SCALE GENOMIC DNA]</scope>
    <source>
        <strain evidence="2 3">DSM 28579</strain>
    </source>
</reference>
<keyword evidence="1" id="KW-1133">Transmembrane helix</keyword>
<feature type="transmembrane region" description="Helical" evidence="1">
    <location>
        <begin position="7"/>
        <end position="27"/>
    </location>
</feature>
<comment type="caution">
    <text evidence="2">The sequence shown here is derived from an EMBL/GenBank/DDBJ whole genome shotgun (WGS) entry which is preliminary data.</text>
</comment>
<dbReference type="Proteomes" id="UP000251835">
    <property type="component" value="Unassembled WGS sequence"/>
</dbReference>
<dbReference type="EMBL" id="QENZ01000003">
    <property type="protein sequence ID" value="PVX51947.1"/>
    <property type="molecule type" value="Genomic_DNA"/>
</dbReference>
<evidence type="ECO:0000256" key="1">
    <source>
        <dbReference type="SAM" id="Phobius"/>
    </source>
</evidence>
<accession>A0A7L4URV2</accession>
<name>A0A7L4URV2_BALHA</name>
<protein>
    <submittedName>
        <fullName evidence="2">Uncharacterized protein</fullName>
    </submittedName>
</protein>
<keyword evidence="1" id="KW-0812">Transmembrane</keyword>
<keyword evidence="1" id="KW-0472">Membrane</keyword>
<feature type="transmembrane region" description="Helical" evidence="1">
    <location>
        <begin position="57"/>
        <end position="81"/>
    </location>
</feature>
<dbReference type="AlphaFoldDB" id="A0A7L4URV2"/>
<dbReference type="RefSeq" id="WP_116495514.1">
    <property type="nucleotide sequence ID" value="NZ_QENZ01000003.1"/>
</dbReference>
<evidence type="ECO:0000313" key="3">
    <source>
        <dbReference type="Proteomes" id="UP000251835"/>
    </source>
</evidence>
<proteinExistence type="predicted"/>
<keyword evidence="3" id="KW-1185">Reference proteome</keyword>
<organism evidence="2 3">
    <name type="scientific">Balneicella halophila</name>
    <dbReference type="NCBI Taxonomy" id="1537566"/>
    <lineage>
        <taxon>Bacteria</taxon>
        <taxon>Pseudomonadati</taxon>
        <taxon>Bacteroidota</taxon>
        <taxon>Bacteroidia</taxon>
        <taxon>Bacteroidales</taxon>
        <taxon>Balneicellaceae</taxon>
        <taxon>Balneicella</taxon>
    </lineage>
</organism>
<dbReference type="OrthoDB" id="9950880at2"/>
<evidence type="ECO:0000313" key="2">
    <source>
        <dbReference type="EMBL" id="PVX51947.1"/>
    </source>
</evidence>